<evidence type="ECO:0000313" key="1">
    <source>
        <dbReference type="EMBL" id="ADU36782.1"/>
    </source>
</evidence>
<dbReference type="RefSeq" id="WP_013541013.1">
    <property type="nucleotide sequence ID" value="NC_014931.1"/>
</dbReference>
<name>E6V1M6_VARPE</name>
<accession>E6V1M6</accession>
<dbReference type="STRING" id="595537.Varpa_2582"/>
<dbReference type="Proteomes" id="UP000008917">
    <property type="component" value="Chromosome"/>
</dbReference>
<dbReference type="HOGENOM" id="CLU_725499_0_0_4"/>
<dbReference type="AlphaFoldDB" id="E6V1M6"/>
<reference evidence="2" key="1">
    <citation type="submission" date="2010-12" db="EMBL/GenBank/DDBJ databases">
        <title>Complete sequence of Variovorax paradoxus EPS.</title>
        <authorList>
            <consortium name="US DOE Joint Genome Institute"/>
            <person name="Lucas S."/>
            <person name="Copeland A."/>
            <person name="Lapidus A."/>
            <person name="Cheng J.-F."/>
            <person name="Goodwin L."/>
            <person name="Pitluck S."/>
            <person name="Teshima H."/>
            <person name="Detter J.C."/>
            <person name="Han C."/>
            <person name="Tapia R."/>
            <person name="Land M."/>
            <person name="Hauser L."/>
            <person name="Kyrpides N."/>
            <person name="Ivanova N."/>
            <person name="Ovchinnikova G."/>
            <person name="Orwin P."/>
            <person name="Han J.-I.G."/>
            <person name="Woyke T."/>
        </authorList>
    </citation>
    <scope>NUCLEOTIDE SEQUENCE [LARGE SCALE GENOMIC DNA]</scope>
    <source>
        <strain evidence="2">EPS</strain>
    </source>
</reference>
<protein>
    <submittedName>
        <fullName evidence="1">Uncharacterized protein</fullName>
    </submittedName>
</protein>
<sequence length="381" mass="40017">MATPLASSILQLLLGVDLAASDSIAGNRFAIEGLAWGPEKDGTASLRIDQLEAASLQLTSGELTLEIGRVAVRGLVAQIRSEAGAPQLVGVEAREAEFSGLKLHGPLRMPPRLHEAWSTAQVTAPAAAFPATQAPADATSLAPLGTAHGTIRGKITDAHLLFDADVTVPLRGGQIDFNDATVEHVGPDSRMGVSRLGIYVDAPDGRSYIYQFASAPLAGVTFERRGALLSPWISERGKLQLQAFAESMLRCGLRQGGSGLTEQARLLLGRTSLSGDLQLGDGVFALSGLQGRLEGRDAGRNRIGLHSEAVGRGVTAQIDSLSVRDAAGAAKNAHLRCDTLQAKLRLQLVSEGAEMRFVLDLGSGTAAGLRFDRSAPQPDKR</sequence>
<reference evidence="1 2" key="2">
    <citation type="journal article" date="2013" name="Genome Announc.">
        <title>Genome of the Root-Associated Plant Growth-Promoting Bacterium Variovorax paradoxus Strain EPS.</title>
        <authorList>
            <person name="Han J.I."/>
            <person name="Spain J.C."/>
            <person name="Leadbetter J.R."/>
            <person name="Ovchinnikova G."/>
            <person name="Goodwin L.A."/>
            <person name="Han C.S."/>
            <person name="Woyke T."/>
            <person name="Davenport K.W."/>
            <person name="Orwin P.M."/>
        </authorList>
    </citation>
    <scope>NUCLEOTIDE SEQUENCE [LARGE SCALE GENOMIC DNA]</scope>
    <source>
        <strain evidence="1 2">EPS</strain>
    </source>
</reference>
<gene>
    <name evidence="1" type="ordered locus">Varpa_2582</name>
</gene>
<evidence type="ECO:0000313" key="2">
    <source>
        <dbReference type="Proteomes" id="UP000008917"/>
    </source>
</evidence>
<dbReference type="KEGG" id="vpe:Varpa_2582"/>
<organism evidence="1 2">
    <name type="scientific">Variovorax paradoxus (strain EPS)</name>
    <dbReference type="NCBI Taxonomy" id="595537"/>
    <lineage>
        <taxon>Bacteria</taxon>
        <taxon>Pseudomonadati</taxon>
        <taxon>Pseudomonadota</taxon>
        <taxon>Betaproteobacteria</taxon>
        <taxon>Burkholderiales</taxon>
        <taxon>Comamonadaceae</taxon>
        <taxon>Variovorax</taxon>
    </lineage>
</organism>
<dbReference type="EMBL" id="CP002417">
    <property type="protein sequence ID" value="ADU36782.1"/>
    <property type="molecule type" value="Genomic_DNA"/>
</dbReference>
<dbReference type="OrthoDB" id="8840616at2"/>
<proteinExistence type="predicted"/>